<gene>
    <name evidence="1" type="ORF">QAD02_017686</name>
</gene>
<reference evidence="1" key="1">
    <citation type="submission" date="2023-04" db="EMBL/GenBank/DDBJ databases">
        <title>A chromosome-level genome assembly of the parasitoid wasp Eretmocerus hayati.</title>
        <authorList>
            <person name="Zhong Y."/>
            <person name="Liu S."/>
            <person name="Liu Y."/>
        </authorList>
    </citation>
    <scope>NUCLEOTIDE SEQUENCE</scope>
    <source>
        <strain evidence="1">ZJU_SS_LIU_2023</strain>
    </source>
</reference>
<accession>A0ACC2PEA5</accession>
<organism evidence="1 2">
    <name type="scientific">Eretmocerus hayati</name>
    <dbReference type="NCBI Taxonomy" id="131215"/>
    <lineage>
        <taxon>Eukaryota</taxon>
        <taxon>Metazoa</taxon>
        <taxon>Ecdysozoa</taxon>
        <taxon>Arthropoda</taxon>
        <taxon>Hexapoda</taxon>
        <taxon>Insecta</taxon>
        <taxon>Pterygota</taxon>
        <taxon>Neoptera</taxon>
        <taxon>Endopterygota</taxon>
        <taxon>Hymenoptera</taxon>
        <taxon>Apocrita</taxon>
        <taxon>Proctotrupomorpha</taxon>
        <taxon>Chalcidoidea</taxon>
        <taxon>Aphelinidae</taxon>
        <taxon>Aphelininae</taxon>
        <taxon>Eretmocerus</taxon>
    </lineage>
</organism>
<name>A0ACC2PEA5_9HYME</name>
<dbReference type="EMBL" id="CM056741">
    <property type="protein sequence ID" value="KAJ8681894.1"/>
    <property type="molecule type" value="Genomic_DNA"/>
</dbReference>
<proteinExistence type="predicted"/>
<keyword evidence="2" id="KW-1185">Reference proteome</keyword>
<sequence length="222" mass="24573">MPKSTLSLAILLITLAVFTGRIHSRAQGEFSRVDGFVFPGEAARSEKFPLPPSEKLQSTPKPNLNPLAPVEPVNNIAPGSNGSPFEYVEVSESPEGNDYYTDDDPETAQDRFRNPNKRPIRPRPRPHKRPTTRPMNGRTTARTTTTPAMQFTSISPWLQNCIKVCPKTAEYNPICGTDMQVYNNPSDLTCAKICGKRVEKLRDGTCPTTTEAPSTTRRNRAG</sequence>
<evidence type="ECO:0000313" key="1">
    <source>
        <dbReference type="EMBL" id="KAJ8681894.1"/>
    </source>
</evidence>
<dbReference type="Proteomes" id="UP001239111">
    <property type="component" value="Chromosome 1"/>
</dbReference>
<protein>
    <submittedName>
        <fullName evidence="1">Uncharacterized protein</fullName>
    </submittedName>
</protein>
<comment type="caution">
    <text evidence="1">The sequence shown here is derived from an EMBL/GenBank/DDBJ whole genome shotgun (WGS) entry which is preliminary data.</text>
</comment>
<evidence type="ECO:0000313" key="2">
    <source>
        <dbReference type="Proteomes" id="UP001239111"/>
    </source>
</evidence>